<evidence type="ECO:0000313" key="11">
    <source>
        <dbReference type="RefSeq" id="XP_014481709.1"/>
    </source>
</evidence>
<dbReference type="RefSeq" id="XP_014481709.1">
    <property type="nucleotide sequence ID" value="XM_014626223.1"/>
</dbReference>
<dbReference type="GO" id="GO:0005634">
    <property type="term" value="C:nucleus"/>
    <property type="evidence" value="ECO:0007669"/>
    <property type="project" value="UniProtKB-SubCell"/>
</dbReference>
<dbReference type="Pfam" id="PF04825">
    <property type="entry name" value="Rad21_Rec8_N"/>
    <property type="match status" value="1"/>
</dbReference>
<dbReference type="GO" id="GO:0007062">
    <property type="term" value="P:sister chromatid cohesion"/>
    <property type="evidence" value="ECO:0007669"/>
    <property type="project" value="InterPro"/>
</dbReference>
<feature type="domain" description="Rad21/Rec8-like protein C-terminal eukaryotic" evidence="7">
    <location>
        <begin position="728"/>
        <end position="780"/>
    </location>
</feature>
<dbReference type="InterPro" id="IPR039781">
    <property type="entry name" value="Rad21/Rec8-like"/>
</dbReference>
<dbReference type="GO" id="GO:0003682">
    <property type="term" value="F:chromatin binding"/>
    <property type="evidence" value="ECO:0007669"/>
    <property type="project" value="TreeGrafter"/>
</dbReference>
<protein>
    <submittedName>
        <fullName evidence="10 11">Double-strand-break repair protein rad21 homolog</fullName>
    </submittedName>
</protein>
<comment type="subcellular location">
    <subcellularLocation>
        <location evidence="2">Chromosome</location>
    </subcellularLocation>
    <subcellularLocation>
        <location evidence="1">Nucleus</location>
    </subcellularLocation>
</comment>
<dbReference type="GeneID" id="106748039"/>
<evidence type="ECO:0000256" key="1">
    <source>
        <dbReference type="ARBA" id="ARBA00004123"/>
    </source>
</evidence>
<comment type="similarity">
    <text evidence="3">Belongs to the rad21 family.</text>
</comment>
<keyword evidence="4" id="KW-0158">Chromosome</keyword>
<keyword evidence="5" id="KW-0539">Nucleus</keyword>
<feature type="domain" description="Rad21/Rec8-like protein N-terminal" evidence="8">
    <location>
        <begin position="1"/>
        <end position="102"/>
    </location>
</feature>
<feature type="compositionally biased region" description="Pro residues" evidence="6">
    <location>
        <begin position="517"/>
        <end position="527"/>
    </location>
</feature>
<dbReference type="GO" id="GO:0008278">
    <property type="term" value="C:cohesin complex"/>
    <property type="evidence" value="ECO:0007669"/>
    <property type="project" value="InterPro"/>
</dbReference>
<feature type="compositionally biased region" description="Pro residues" evidence="6">
    <location>
        <begin position="556"/>
        <end position="567"/>
    </location>
</feature>
<feature type="compositionally biased region" description="Low complexity" evidence="6">
    <location>
        <begin position="300"/>
        <end position="310"/>
    </location>
</feature>
<evidence type="ECO:0000256" key="2">
    <source>
        <dbReference type="ARBA" id="ARBA00004286"/>
    </source>
</evidence>
<feature type="region of interest" description="Disordered" evidence="6">
    <location>
        <begin position="502"/>
        <end position="529"/>
    </location>
</feature>
<feature type="region of interest" description="Disordered" evidence="6">
    <location>
        <begin position="605"/>
        <end position="631"/>
    </location>
</feature>
<feature type="compositionally biased region" description="Low complexity" evidence="6">
    <location>
        <begin position="271"/>
        <end position="280"/>
    </location>
</feature>
<dbReference type="SUPFAM" id="SSF46785">
    <property type="entry name" value="Winged helix' DNA-binding domain"/>
    <property type="match status" value="1"/>
</dbReference>
<evidence type="ECO:0000256" key="3">
    <source>
        <dbReference type="ARBA" id="ARBA00009870"/>
    </source>
</evidence>
<dbReference type="GO" id="GO:1990414">
    <property type="term" value="P:replication-born double-strand break repair via sister chromatid exchange"/>
    <property type="evidence" value="ECO:0007669"/>
    <property type="project" value="TreeGrafter"/>
</dbReference>
<dbReference type="CTD" id="3354896"/>
<dbReference type="PANTHER" id="PTHR12585:SF69">
    <property type="entry name" value="FI11703P"/>
    <property type="match status" value="1"/>
</dbReference>
<evidence type="ECO:0000256" key="6">
    <source>
        <dbReference type="SAM" id="MobiDB-lite"/>
    </source>
</evidence>
<dbReference type="Gene3D" id="1.10.10.580">
    <property type="entry name" value="Structural maintenance of chromosome 1. Chain E"/>
    <property type="match status" value="1"/>
</dbReference>
<evidence type="ECO:0000313" key="10">
    <source>
        <dbReference type="RefSeq" id="XP_014481708.1"/>
    </source>
</evidence>
<proteinExistence type="inferred from homology"/>
<dbReference type="AlphaFoldDB" id="A0A6P3XUL3"/>
<feature type="compositionally biased region" description="Low complexity" evidence="6">
    <location>
        <begin position="568"/>
        <end position="590"/>
    </location>
</feature>
<keyword evidence="9" id="KW-1185">Reference proteome</keyword>
<dbReference type="RefSeq" id="XP_014481708.1">
    <property type="nucleotide sequence ID" value="XM_014626222.1"/>
</dbReference>
<feature type="compositionally biased region" description="Polar residues" evidence="6">
    <location>
        <begin position="609"/>
        <end position="631"/>
    </location>
</feature>
<sequence length="785" mass="86258">MFYAHFVLAKKGPLARIWLAAHWDKKLTKAHVFETNIEKSVDGILQPKVKMALRTSGHLLLGVVRIYSRKAKYLLADCNEAFVKIKMAFRPGMVDLPEEHREAAVTAITLPEVFHDFDTAMPELKDVDIEAQFSLNQSRAEEITMREDYGSLSLVTHDQGFGDMSFDAEPPELLRHGSGMEPSLDQSHMLFSDGPGIETAMEQKEKEPVAGTSSTTQAMDIDTPIRDDGFGGHLGQDIISGGLFEGGLFDEAPMGEVPVPEVSSITEPQEAGAASGVAASVHDESDEDMGDHFGGPPSPMGGMSSDGSRPTTPAAVGEEIEGRISVASRRFTPAPPAIPEEHANDNIEEPPPLQDQTTLLHDEEESFALAPIDASALKGFTKAKRKRKLIVDEVKNISGEEMKAQLSDTTDIITTLDLAPPTKRLMHWKETGGVEKLFALPGRPIPARVLFKNYQRHLTSKSYDHEDFGRLGAEEDGISLEQMRDAPEADASNFEQSILNKRMARKRKAPQDDEIRPPPPPPQPPPVDVSQLSANAEVVEVPSIIAQQSLPSSESPVPPEVPLPTEPSVPDISSIVPSVEPSEVVPPTSEASLLASEIPQIAPAEVNSILGTNEEPQVPQTPAQEESTTAAVQPSDMPQMENMGYDQAQPQVSYMGYDEHHPPAHTPGAISERGPATPWNHEDYEFPPSVGPQEEQQVDETYEQFEERVLNKRAAHMYHVIKSKLDTKDKLTLSEMAFKNNRKQVAQKFYTLLVLKKFQVLELNQEYSYAEIVVTKGPKFENPAL</sequence>
<accession>A0A6P3XUL3</accession>
<dbReference type="InterPro" id="IPR023093">
    <property type="entry name" value="ScpA-like_C"/>
</dbReference>
<evidence type="ECO:0000313" key="9">
    <source>
        <dbReference type="Proteomes" id="UP000515204"/>
    </source>
</evidence>
<feature type="region of interest" description="Disordered" evidence="6">
    <location>
        <begin position="549"/>
        <end position="590"/>
    </location>
</feature>
<evidence type="ECO:0000256" key="5">
    <source>
        <dbReference type="ARBA" id="ARBA00023242"/>
    </source>
</evidence>
<dbReference type="PANTHER" id="PTHR12585">
    <property type="entry name" value="SCC1 / RAD21 FAMILY MEMBER"/>
    <property type="match status" value="1"/>
</dbReference>
<dbReference type="InterPro" id="IPR049589">
    <property type="entry name" value="NXP1_M-like"/>
</dbReference>
<dbReference type="InterPro" id="IPR036390">
    <property type="entry name" value="WH_DNA-bd_sf"/>
</dbReference>
<feature type="region of interest" description="Disordered" evidence="6">
    <location>
        <begin position="260"/>
        <end position="316"/>
    </location>
</feature>
<dbReference type="InterPro" id="IPR006909">
    <property type="entry name" value="Rad21/Rec8_C_eu"/>
</dbReference>
<dbReference type="CDD" id="cd21792">
    <property type="entry name" value="Rad21_Rec8_M_NXP1-like"/>
    <property type="match status" value="1"/>
</dbReference>
<name>A0A6P3XUL3_DINQU</name>
<evidence type="ECO:0000259" key="8">
    <source>
        <dbReference type="Pfam" id="PF04825"/>
    </source>
</evidence>
<dbReference type="Pfam" id="PF04824">
    <property type="entry name" value="Rad21_Rec8"/>
    <property type="match status" value="1"/>
</dbReference>
<evidence type="ECO:0000259" key="7">
    <source>
        <dbReference type="Pfam" id="PF04824"/>
    </source>
</evidence>
<dbReference type="InterPro" id="IPR006910">
    <property type="entry name" value="Rad21_Rec8_N"/>
</dbReference>
<organism evidence="9 11">
    <name type="scientific">Dinoponera quadriceps</name>
    <name type="common">South American ant</name>
    <dbReference type="NCBI Taxonomy" id="609295"/>
    <lineage>
        <taxon>Eukaryota</taxon>
        <taxon>Metazoa</taxon>
        <taxon>Ecdysozoa</taxon>
        <taxon>Arthropoda</taxon>
        <taxon>Hexapoda</taxon>
        <taxon>Insecta</taxon>
        <taxon>Pterygota</taxon>
        <taxon>Neoptera</taxon>
        <taxon>Endopterygota</taxon>
        <taxon>Hymenoptera</taxon>
        <taxon>Apocrita</taxon>
        <taxon>Aculeata</taxon>
        <taxon>Formicoidea</taxon>
        <taxon>Formicidae</taxon>
        <taxon>Ponerinae</taxon>
        <taxon>Ponerini</taxon>
        <taxon>Dinoponera</taxon>
    </lineage>
</organism>
<dbReference type="KEGG" id="dqu:106748039"/>
<reference evidence="10 11" key="1">
    <citation type="submission" date="2025-04" db="UniProtKB">
        <authorList>
            <consortium name="RefSeq"/>
        </authorList>
    </citation>
    <scope>IDENTIFICATION</scope>
</reference>
<evidence type="ECO:0000256" key="4">
    <source>
        <dbReference type="ARBA" id="ARBA00022454"/>
    </source>
</evidence>
<dbReference type="Proteomes" id="UP000515204">
    <property type="component" value="Unplaced"/>
</dbReference>
<feature type="region of interest" description="Disordered" evidence="6">
    <location>
        <begin position="332"/>
        <end position="354"/>
    </location>
</feature>
<gene>
    <name evidence="10 11" type="primary">LOC106748039</name>
</gene>
<dbReference type="OrthoDB" id="10071381at2759"/>